<reference evidence="7" key="1">
    <citation type="submission" date="2025-08" db="UniProtKB">
        <authorList>
            <consortium name="RefSeq"/>
        </authorList>
    </citation>
    <scope>IDENTIFICATION</scope>
</reference>
<evidence type="ECO:0000256" key="4">
    <source>
        <dbReference type="ARBA" id="ARBA00023180"/>
    </source>
</evidence>
<name>A0A8B7VFW0_CASCN</name>
<dbReference type="InterPro" id="IPR007110">
    <property type="entry name" value="Ig-like_dom"/>
</dbReference>
<organism evidence="7">
    <name type="scientific">Castor canadensis</name>
    <name type="common">American beaver</name>
    <dbReference type="NCBI Taxonomy" id="51338"/>
    <lineage>
        <taxon>Eukaryota</taxon>
        <taxon>Metazoa</taxon>
        <taxon>Chordata</taxon>
        <taxon>Craniata</taxon>
        <taxon>Vertebrata</taxon>
        <taxon>Euteleostomi</taxon>
        <taxon>Mammalia</taxon>
        <taxon>Eutheria</taxon>
        <taxon>Euarchontoglires</taxon>
        <taxon>Glires</taxon>
        <taxon>Rodentia</taxon>
        <taxon>Castorimorpha</taxon>
        <taxon>Castoridae</taxon>
        <taxon>Castor</taxon>
    </lineage>
</organism>
<keyword evidence="2" id="KW-0732">Signal</keyword>
<dbReference type="PANTHER" id="PTHR12080">
    <property type="entry name" value="SIGNALING LYMPHOCYTIC ACTIVATION MOLECULE"/>
    <property type="match status" value="1"/>
</dbReference>
<evidence type="ECO:0000313" key="7">
    <source>
        <dbReference type="RefSeq" id="XP_020029919.2"/>
    </source>
</evidence>
<dbReference type="PROSITE" id="PS50835">
    <property type="entry name" value="IG_LIKE"/>
    <property type="match status" value="1"/>
</dbReference>
<evidence type="ECO:0000259" key="5">
    <source>
        <dbReference type="PROSITE" id="PS50835"/>
    </source>
</evidence>
<protein>
    <submittedName>
        <fullName evidence="7">CD48 antigen isoform X1</fullName>
    </submittedName>
</protein>
<gene>
    <name evidence="7" type="primary">Cd48</name>
</gene>
<sequence>MYPRRWELYLTLDILLLPLLVTSNQDTSQIVMSGSNVSLQISEIPKNFTHLTWLHTTKQKIVEWTLGETPNYFQSRFKDKVILDPESAVLHIKEVGKEENGIYLLRVLMQNGSEKERKITLKVIDPVPKPVIKIEKIQKLDDNCYLNLSCLTQNESVDYLWYRDSGPFSKELQRSVLEVIINPQNQSKFYTCQVSNPVSSKNDTLYFIPPCDLAQSSGVTQIADWLMFTVLTTLGLLFT</sequence>
<dbReference type="RefSeq" id="XP_020029919.2">
    <property type="nucleotide sequence ID" value="XM_020174330.2"/>
</dbReference>
<evidence type="ECO:0000256" key="2">
    <source>
        <dbReference type="ARBA" id="ARBA00022729"/>
    </source>
</evidence>
<dbReference type="InterPro" id="IPR036179">
    <property type="entry name" value="Ig-like_dom_sf"/>
</dbReference>
<dbReference type="KEGG" id="ccan:109693194"/>
<evidence type="ECO:0000313" key="6">
    <source>
        <dbReference type="Proteomes" id="UP001732720"/>
    </source>
</evidence>
<dbReference type="SUPFAM" id="SSF48726">
    <property type="entry name" value="Immunoglobulin"/>
    <property type="match status" value="2"/>
</dbReference>
<dbReference type="CTD" id="962"/>
<proteinExistence type="predicted"/>
<feature type="domain" description="Ig-like" evidence="5">
    <location>
        <begin position="97"/>
        <end position="175"/>
    </location>
</feature>
<dbReference type="Gene3D" id="2.60.40.10">
    <property type="entry name" value="Immunoglobulins"/>
    <property type="match status" value="2"/>
</dbReference>
<comment type="subcellular location">
    <subcellularLocation>
        <location evidence="1">Membrane</location>
    </subcellularLocation>
</comment>
<keyword evidence="6" id="KW-1185">Reference proteome</keyword>
<evidence type="ECO:0000256" key="3">
    <source>
        <dbReference type="ARBA" id="ARBA00023136"/>
    </source>
</evidence>
<dbReference type="PANTHER" id="PTHR12080:SF134">
    <property type="entry name" value="CD48 ANTIGEN"/>
    <property type="match status" value="1"/>
</dbReference>
<dbReference type="GeneID" id="109693194"/>
<dbReference type="GO" id="GO:0016020">
    <property type="term" value="C:membrane"/>
    <property type="evidence" value="ECO:0007669"/>
    <property type="project" value="UniProtKB-SubCell"/>
</dbReference>
<accession>A0A8B7VFW0</accession>
<dbReference type="Pfam" id="PF13895">
    <property type="entry name" value="Ig_2"/>
    <property type="match status" value="1"/>
</dbReference>
<keyword evidence="3" id="KW-0472">Membrane</keyword>
<dbReference type="Proteomes" id="UP001732720">
    <property type="component" value="Chromosome 11"/>
</dbReference>
<dbReference type="OrthoDB" id="9835793at2759"/>
<dbReference type="AlphaFoldDB" id="A0A8B7VFW0"/>
<dbReference type="InterPro" id="IPR015631">
    <property type="entry name" value="CD2/SLAM_rcpt"/>
</dbReference>
<keyword evidence="4" id="KW-0325">Glycoprotein</keyword>
<evidence type="ECO:0000256" key="1">
    <source>
        <dbReference type="ARBA" id="ARBA00004370"/>
    </source>
</evidence>
<dbReference type="InterPro" id="IPR013783">
    <property type="entry name" value="Ig-like_fold"/>
</dbReference>